<evidence type="ECO:0000313" key="1">
    <source>
        <dbReference type="EMBL" id="BAR61801.1"/>
    </source>
</evidence>
<dbReference type="EMBL" id="AP014685">
    <property type="protein sequence ID" value="BAR61801.1"/>
    <property type="molecule type" value="Genomic_DNA"/>
</dbReference>
<protein>
    <submittedName>
        <fullName evidence="1">Uncharacterized protein</fullName>
    </submittedName>
</protein>
<sequence length="79" mass="8487">MTRQKKDAGPEGGPVDFAVIYGNGAAMGFSPDQVDHMSFWQFRACIDGFNKANGAEEVIPPPTDAEFDALLEGRNLNVG</sequence>
<dbReference type="Proteomes" id="UP000063308">
    <property type="component" value="Chromosome"/>
</dbReference>
<proteinExistence type="predicted"/>
<accession>A0A0E4BWL9</accession>
<dbReference type="AlphaFoldDB" id="A0A0E4BWL9"/>
<reference evidence="1 2" key="1">
    <citation type="submission" date="2014-11" db="EMBL/GenBank/DDBJ databases">
        <title>Symbiosis island explosion on the genome of extra-slow-growing strains of soybean bradyrhizobia with massive insertion sequences.</title>
        <authorList>
            <person name="Iida T."/>
            <person name="Minamisawa K."/>
        </authorList>
    </citation>
    <scope>NUCLEOTIDE SEQUENCE [LARGE SCALE GENOMIC DNA]</scope>
    <source>
        <strain evidence="1 2">NK6</strain>
    </source>
</reference>
<gene>
    <name evidence="1" type="ORF">NK6_8652</name>
</gene>
<organism evidence="1 2">
    <name type="scientific">Bradyrhizobium diazoefficiens</name>
    <dbReference type="NCBI Taxonomy" id="1355477"/>
    <lineage>
        <taxon>Bacteria</taxon>
        <taxon>Pseudomonadati</taxon>
        <taxon>Pseudomonadota</taxon>
        <taxon>Alphaproteobacteria</taxon>
        <taxon>Hyphomicrobiales</taxon>
        <taxon>Nitrobacteraceae</taxon>
        <taxon>Bradyrhizobium</taxon>
    </lineage>
</organism>
<evidence type="ECO:0000313" key="2">
    <source>
        <dbReference type="Proteomes" id="UP000063308"/>
    </source>
</evidence>
<name>A0A0E4BWL9_9BRAD</name>